<gene>
    <name evidence="1" type="ORF">DPMN_031987</name>
</gene>
<proteinExistence type="predicted"/>
<keyword evidence="2" id="KW-1185">Reference proteome</keyword>
<comment type="caution">
    <text evidence="1">The sequence shown here is derived from an EMBL/GenBank/DDBJ whole genome shotgun (WGS) entry which is preliminary data.</text>
</comment>
<dbReference type="EMBL" id="JAIWYP010000002">
    <property type="protein sequence ID" value="KAH3868833.1"/>
    <property type="molecule type" value="Genomic_DNA"/>
</dbReference>
<accession>A0A9D4M3G2</accession>
<sequence>MDLLGNGPHVRQARRDAYREEDSLRTRRDRFKGFTNITTGSKGEGLTCCFKSDSDVMRVIDNVMCVEDGVNCNNISREITFMILNFRYYYHGHCKLRLGRRDQFIHPFVRRALWNDEYLSKE</sequence>
<reference evidence="1" key="2">
    <citation type="submission" date="2020-11" db="EMBL/GenBank/DDBJ databases">
        <authorList>
            <person name="McCartney M.A."/>
            <person name="Auch B."/>
            <person name="Kono T."/>
            <person name="Mallez S."/>
            <person name="Becker A."/>
            <person name="Gohl D.M."/>
            <person name="Silverstein K.A.T."/>
            <person name="Koren S."/>
            <person name="Bechman K.B."/>
            <person name="Herman A."/>
            <person name="Abrahante J.E."/>
            <person name="Garbe J."/>
        </authorList>
    </citation>
    <scope>NUCLEOTIDE SEQUENCE</scope>
    <source>
        <strain evidence="1">Duluth1</strain>
        <tissue evidence="1">Whole animal</tissue>
    </source>
</reference>
<dbReference type="Proteomes" id="UP000828390">
    <property type="component" value="Unassembled WGS sequence"/>
</dbReference>
<reference evidence="1" key="1">
    <citation type="journal article" date="2019" name="bioRxiv">
        <title>The Genome of the Zebra Mussel, Dreissena polymorpha: A Resource for Invasive Species Research.</title>
        <authorList>
            <person name="McCartney M.A."/>
            <person name="Auch B."/>
            <person name="Kono T."/>
            <person name="Mallez S."/>
            <person name="Zhang Y."/>
            <person name="Obille A."/>
            <person name="Becker A."/>
            <person name="Abrahante J.E."/>
            <person name="Garbe J."/>
            <person name="Badalamenti J.P."/>
            <person name="Herman A."/>
            <person name="Mangelson H."/>
            <person name="Liachko I."/>
            <person name="Sullivan S."/>
            <person name="Sone E.D."/>
            <person name="Koren S."/>
            <person name="Silverstein K.A.T."/>
            <person name="Beckman K.B."/>
            <person name="Gohl D.M."/>
        </authorList>
    </citation>
    <scope>NUCLEOTIDE SEQUENCE</scope>
    <source>
        <strain evidence="1">Duluth1</strain>
        <tissue evidence="1">Whole animal</tissue>
    </source>
</reference>
<evidence type="ECO:0000313" key="1">
    <source>
        <dbReference type="EMBL" id="KAH3868833.1"/>
    </source>
</evidence>
<evidence type="ECO:0000313" key="2">
    <source>
        <dbReference type="Proteomes" id="UP000828390"/>
    </source>
</evidence>
<organism evidence="1 2">
    <name type="scientific">Dreissena polymorpha</name>
    <name type="common">Zebra mussel</name>
    <name type="synonym">Mytilus polymorpha</name>
    <dbReference type="NCBI Taxonomy" id="45954"/>
    <lineage>
        <taxon>Eukaryota</taxon>
        <taxon>Metazoa</taxon>
        <taxon>Spiralia</taxon>
        <taxon>Lophotrochozoa</taxon>
        <taxon>Mollusca</taxon>
        <taxon>Bivalvia</taxon>
        <taxon>Autobranchia</taxon>
        <taxon>Heteroconchia</taxon>
        <taxon>Euheterodonta</taxon>
        <taxon>Imparidentia</taxon>
        <taxon>Neoheterodontei</taxon>
        <taxon>Myida</taxon>
        <taxon>Dreissenoidea</taxon>
        <taxon>Dreissenidae</taxon>
        <taxon>Dreissena</taxon>
    </lineage>
</organism>
<dbReference type="AlphaFoldDB" id="A0A9D4M3G2"/>
<protein>
    <submittedName>
        <fullName evidence="1">Uncharacterized protein</fullName>
    </submittedName>
</protein>
<name>A0A9D4M3G2_DREPO</name>